<dbReference type="EMBL" id="MU865323">
    <property type="protein sequence ID" value="KAK4228044.1"/>
    <property type="molecule type" value="Genomic_DNA"/>
</dbReference>
<evidence type="ECO:0000256" key="1">
    <source>
        <dbReference type="SAM" id="MobiDB-lite"/>
    </source>
</evidence>
<gene>
    <name evidence="2" type="ORF">QBC38DRAFT_476029</name>
</gene>
<dbReference type="Proteomes" id="UP001301958">
    <property type="component" value="Unassembled WGS sequence"/>
</dbReference>
<comment type="caution">
    <text evidence="2">The sequence shown here is derived from an EMBL/GenBank/DDBJ whole genome shotgun (WGS) entry which is preliminary data.</text>
</comment>
<reference evidence="2" key="2">
    <citation type="submission" date="2023-05" db="EMBL/GenBank/DDBJ databases">
        <authorList>
            <consortium name="Lawrence Berkeley National Laboratory"/>
            <person name="Steindorff A."/>
            <person name="Hensen N."/>
            <person name="Bonometti L."/>
            <person name="Westerberg I."/>
            <person name="Brannstrom I.O."/>
            <person name="Guillou S."/>
            <person name="Cros-Aarteil S."/>
            <person name="Calhoun S."/>
            <person name="Haridas S."/>
            <person name="Kuo A."/>
            <person name="Mondo S."/>
            <person name="Pangilinan J."/>
            <person name="Riley R."/>
            <person name="Labutti K."/>
            <person name="Andreopoulos B."/>
            <person name="Lipzen A."/>
            <person name="Chen C."/>
            <person name="Yanf M."/>
            <person name="Daum C."/>
            <person name="Ng V."/>
            <person name="Clum A."/>
            <person name="Ohm R."/>
            <person name="Martin F."/>
            <person name="Silar P."/>
            <person name="Natvig D."/>
            <person name="Lalanne C."/>
            <person name="Gautier V."/>
            <person name="Ament-Velasquez S.L."/>
            <person name="Kruys A."/>
            <person name="Hutchinson M.I."/>
            <person name="Powell A.J."/>
            <person name="Barry K."/>
            <person name="Miller A.N."/>
            <person name="Grigoriev I.V."/>
            <person name="Debuchy R."/>
            <person name="Gladieux P."/>
            <person name="Thoren M.H."/>
            <person name="Johannesson H."/>
        </authorList>
    </citation>
    <scope>NUCLEOTIDE SEQUENCE</scope>
    <source>
        <strain evidence="2">CBS 990.96</strain>
    </source>
</reference>
<proteinExistence type="predicted"/>
<protein>
    <submittedName>
        <fullName evidence="2">Uncharacterized protein</fullName>
    </submittedName>
</protein>
<reference evidence="2" key="1">
    <citation type="journal article" date="2023" name="Mol. Phylogenet. Evol.">
        <title>Genome-scale phylogeny and comparative genomics of the fungal order Sordariales.</title>
        <authorList>
            <person name="Hensen N."/>
            <person name="Bonometti L."/>
            <person name="Westerberg I."/>
            <person name="Brannstrom I.O."/>
            <person name="Guillou S."/>
            <person name="Cros-Aarteil S."/>
            <person name="Calhoun S."/>
            <person name="Haridas S."/>
            <person name="Kuo A."/>
            <person name="Mondo S."/>
            <person name="Pangilinan J."/>
            <person name="Riley R."/>
            <person name="LaButti K."/>
            <person name="Andreopoulos B."/>
            <person name="Lipzen A."/>
            <person name="Chen C."/>
            <person name="Yan M."/>
            <person name="Daum C."/>
            <person name="Ng V."/>
            <person name="Clum A."/>
            <person name="Steindorff A."/>
            <person name="Ohm R.A."/>
            <person name="Martin F."/>
            <person name="Silar P."/>
            <person name="Natvig D.O."/>
            <person name="Lalanne C."/>
            <person name="Gautier V."/>
            <person name="Ament-Velasquez S.L."/>
            <person name="Kruys A."/>
            <person name="Hutchinson M.I."/>
            <person name="Powell A.J."/>
            <person name="Barry K."/>
            <person name="Miller A.N."/>
            <person name="Grigoriev I.V."/>
            <person name="Debuchy R."/>
            <person name="Gladieux P."/>
            <person name="Hiltunen Thoren M."/>
            <person name="Johannesson H."/>
        </authorList>
    </citation>
    <scope>NUCLEOTIDE SEQUENCE</scope>
    <source>
        <strain evidence="2">CBS 990.96</strain>
    </source>
</reference>
<feature type="compositionally biased region" description="Low complexity" evidence="1">
    <location>
        <begin position="82"/>
        <end position="105"/>
    </location>
</feature>
<accession>A0AAN7BR91</accession>
<name>A0AAN7BR91_9PEZI</name>
<feature type="region of interest" description="Disordered" evidence="1">
    <location>
        <begin position="73"/>
        <end position="105"/>
    </location>
</feature>
<dbReference type="AlphaFoldDB" id="A0AAN7BR91"/>
<keyword evidence="3" id="KW-1185">Reference proteome</keyword>
<evidence type="ECO:0000313" key="2">
    <source>
        <dbReference type="EMBL" id="KAK4228044.1"/>
    </source>
</evidence>
<evidence type="ECO:0000313" key="3">
    <source>
        <dbReference type="Proteomes" id="UP001301958"/>
    </source>
</evidence>
<organism evidence="2 3">
    <name type="scientific">Podospora fimiseda</name>
    <dbReference type="NCBI Taxonomy" id="252190"/>
    <lineage>
        <taxon>Eukaryota</taxon>
        <taxon>Fungi</taxon>
        <taxon>Dikarya</taxon>
        <taxon>Ascomycota</taxon>
        <taxon>Pezizomycotina</taxon>
        <taxon>Sordariomycetes</taxon>
        <taxon>Sordariomycetidae</taxon>
        <taxon>Sordariales</taxon>
        <taxon>Podosporaceae</taxon>
        <taxon>Podospora</taxon>
    </lineage>
</organism>
<sequence>MIPPVDDSVLQNNPLFAELYTTLTTVILNPDGSTRKDPAAKKRAAVRKQLDEHRLQKAKETILLNTISTLVPKPTETKPLAPTLTRRTTRSSQQQQPPTSTTVTDLPQPLLDLLLLLPPLLSPPTSLPPSETALLLSTPPLSLFPTHLPLLSSLISQSLHSQALSLTRLALPQQNPSFIHRSIPSLPTHISSLQDTIASRKAAITKSRLAAATAISTLLSDQILLLSQFIKSLEAKHGPIARSLEFKATETCLEAEKQELEVKLQLQGIKREVYSPDVVDALSNYSAHLRDAKGRLSEKIRGLKVELEEYEAGGKDKQRKMREMARVWREMSGKIEEARGDLERLGGA</sequence>